<dbReference type="AlphaFoldDB" id="A0A328PP43"/>
<dbReference type="Proteomes" id="UP000249762">
    <property type="component" value="Unassembled WGS sequence"/>
</dbReference>
<keyword evidence="2" id="KW-1185">Reference proteome</keyword>
<dbReference type="RefSeq" id="WP_112665722.1">
    <property type="nucleotide sequence ID" value="NZ_QKVO01000013.1"/>
</dbReference>
<accession>A0A328PP43</accession>
<reference evidence="2" key="1">
    <citation type="submission" date="2018-06" db="EMBL/GenBank/DDBJ databases">
        <authorList>
            <person name="Martinez Ocampo F."/>
            <person name="Quiroz Castaneda R.E."/>
            <person name="Rojas Lopez X."/>
        </authorList>
    </citation>
    <scope>NUCLEOTIDE SEQUENCE [LARGE SCALE GENOMIC DNA]</scope>
    <source>
        <strain evidence="2">INIFAP02</strain>
    </source>
</reference>
<proteinExistence type="predicted"/>
<evidence type="ECO:0000313" key="2">
    <source>
        <dbReference type="Proteomes" id="UP000249762"/>
    </source>
</evidence>
<dbReference type="EMBL" id="QKVO01000013">
    <property type="protein sequence ID" value="RAO94886.1"/>
    <property type="molecule type" value="Genomic_DNA"/>
</dbReference>
<sequence>MQGGANKTDFYYFGSQESFKNDSDSYLPKKVVKASYKEGQDQKIAQLVLTFEDNNSINWNIVSGSGWNHFNDVNLGEQCSIKTKELGGDDLVCTLKNTDGSSFYYSFSVF</sequence>
<protein>
    <submittedName>
        <fullName evidence="1">Uncharacterized protein</fullName>
    </submittedName>
</protein>
<comment type="caution">
    <text evidence="1">The sequence shown here is derived from an EMBL/GenBank/DDBJ whole genome shotgun (WGS) entry which is preliminary data.</text>
</comment>
<evidence type="ECO:0000313" key="1">
    <source>
        <dbReference type="EMBL" id="RAO94886.1"/>
    </source>
</evidence>
<gene>
    <name evidence="1" type="ORF">DNK47_02715</name>
</gene>
<organism evidence="1 2">
    <name type="scientific">Mycoplasma wenyonii</name>
    <dbReference type="NCBI Taxonomy" id="65123"/>
    <lineage>
        <taxon>Bacteria</taxon>
        <taxon>Bacillati</taxon>
        <taxon>Mycoplasmatota</taxon>
        <taxon>Mollicutes</taxon>
        <taxon>Mycoplasmataceae</taxon>
        <taxon>Mycoplasma</taxon>
    </lineage>
</organism>
<name>A0A328PP43_9MOLU</name>